<dbReference type="EMBL" id="LGUG01000004">
    <property type="protein sequence ID" value="KON95316.1"/>
    <property type="molecule type" value="Genomic_DNA"/>
</dbReference>
<dbReference type="Proteomes" id="UP000182836">
    <property type="component" value="Unassembled WGS sequence"/>
</dbReference>
<reference evidence="1 3" key="1">
    <citation type="submission" date="2015-07" db="EMBL/GenBank/DDBJ databases">
        <title>Fjat-14205 dsm 2895.</title>
        <authorList>
            <person name="Liu B."/>
            <person name="Wang J."/>
            <person name="Zhu Y."/>
            <person name="Liu G."/>
            <person name="Chen Q."/>
            <person name="Chen Z."/>
            <person name="Lan J."/>
            <person name="Che J."/>
            <person name="Ge C."/>
            <person name="Shi H."/>
            <person name="Pan Z."/>
            <person name="Liu X."/>
        </authorList>
    </citation>
    <scope>NUCLEOTIDE SEQUENCE [LARGE SCALE GENOMIC DNA]</scope>
    <source>
        <strain evidence="1 3">DSM 2895</strain>
    </source>
</reference>
<dbReference type="GeneID" id="42305003"/>
<reference evidence="2 4" key="2">
    <citation type="submission" date="2016-10" db="EMBL/GenBank/DDBJ databases">
        <authorList>
            <person name="de Groot N.N."/>
        </authorList>
    </citation>
    <scope>NUCLEOTIDE SEQUENCE [LARGE SCALE GENOMIC DNA]</scope>
    <source>
        <strain evidence="2 4">DSM 2895</strain>
    </source>
</reference>
<evidence type="ECO:0000313" key="2">
    <source>
        <dbReference type="EMBL" id="SDI65826.1"/>
    </source>
</evidence>
<dbReference type="PATRIC" id="fig|47500.8.peg.6102"/>
<dbReference type="Proteomes" id="UP000037269">
    <property type="component" value="Unassembled WGS sequence"/>
</dbReference>
<sequence length="119" mass="13499">MKLIGSKQEQDFRKELATSNIIKAQGEKERAILKALRNIFGEIKSAYILNWTPEQGEDIFTILIDLDKIAKVEISRVNNSEAPIIETFKLKDFQKGLSKVFQIKLAVAIDLAKKDHQNG</sequence>
<protein>
    <submittedName>
        <fullName evidence="1">Uncharacterized protein</fullName>
    </submittedName>
</protein>
<keyword evidence="3" id="KW-1185">Reference proteome</keyword>
<name>A0A0D1YBX7_ANEMI</name>
<dbReference type="AlphaFoldDB" id="A0A0D1YBX7"/>
<evidence type="ECO:0000313" key="4">
    <source>
        <dbReference type="Proteomes" id="UP000182836"/>
    </source>
</evidence>
<organism evidence="1 3">
    <name type="scientific">Aneurinibacillus migulanus</name>
    <name type="common">Bacillus migulanus</name>
    <dbReference type="NCBI Taxonomy" id="47500"/>
    <lineage>
        <taxon>Bacteria</taxon>
        <taxon>Bacillati</taxon>
        <taxon>Bacillota</taxon>
        <taxon>Bacilli</taxon>
        <taxon>Bacillales</taxon>
        <taxon>Paenibacillaceae</taxon>
        <taxon>Aneurinibacillus group</taxon>
        <taxon>Aneurinibacillus</taxon>
    </lineage>
</organism>
<evidence type="ECO:0000313" key="3">
    <source>
        <dbReference type="Proteomes" id="UP000037269"/>
    </source>
</evidence>
<gene>
    <name evidence="1" type="ORF">AF333_07300</name>
    <name evidence="2" type="ORF">SAMN04487909_10667</name>
</gene>
<accession>A0A0D1YBX7</accession>
<dbReference type="EMBL" id="FNED01000006">
    <property type="protein sequence ID" value="SDI65826.1"/>
    <property type="molecule type" value="Genomic_DNA"/>
</dbReference>
<proteinExistence type="predicted"/>
<evidence type="ECO:0000313" key="1">
    <source>
        <dbReference type="EMBL" id="KON95316.1"/>
    </source>
</evidence>
<dbReference type="RefSeq" id="WP_043065506.1">
    <property type="nucleotide sequence ID" value="NZ_BJOA01000018.1"/>
</dbReference>